<feature type="region of interest" description="Disordered" evidence="1">
    <location>
        <begin position="503"/>
        <end position="527"/>
    </location>
</feature>
<feature type="transmembrane region" description="Helical" evidence="2">
    <location>
        <begin position="1030"/>
        <end position="1051"/>
    </location>
</feature>
<dbReference type="Proteomes" id="UP000041254">
    <property type="component" value="Unassembled WGS sequence"/>
</dbReference>
<reference evidence="3 4" key="1">
    <citation type="submission" date="2014-11" db="EMBL/GenBank/DDBJ databases">
        <authorList>
            <person name="Zhu J."/>
            <person name="Qi W."/>
            <person name="Song R."/>
        </authorList>
    </citation>
    <scope>NUCLEOTIDE SEQUENCE [LARGE SCALE GENOMIC DNA]</scope>
</reference>
<evidence type="ECO:0000256" key="1">
    <source>
        <dbReference type="SAM" id="MobiDB-lite"/>
    </source>
</evidence>
<dbReference type="InParanoid" id="A0A0G4EV38"/>
<feature type="transmembrane region" description="Helical" evidence="2">
    <location>
        <begin position="980"/>
        <end position="1004"/>
    </location>
</feature>
<evidence type="ECO:0000313" key="3">
    <source>
        <dbReference type="EMBL" id="CEM02119.1"/>
    </source>
</evidence>
<feature type="region of interest" description="Disordered" evidence="1">
    <location>
        <begin position="457"/>
        <end position="482"/>
    </location>
</feature>
<keyword evidence="2" id="KW-0812">Transmembrane</keyword>
<keyword evidence="2" id="KW-1133">Transmembrane helix</keyword>
<feature type="transmembrane region" description="Helical" evidence="2">
    <location>
        <begin position="1071"/>
        <end position="1091"/>
    </location>
</feature>
<feature type="transmembrane region" description="Helical" evidence="2">
    <location>
        <begin position="361"/>
        <end position="381"/>
    </location>
</feature>
<feature type="region of interest" description="Disordered" evidence="1">
    <location>
        <begin position="1133"/>
        <end position="1170"/>
    </location>
</feature>
<dbReference type="AlphaFoldDB" id="A0A0G4EV38"/>
<dbReference type="InterPro" id="IPR046338">
    <property type="entry name" value="GAIN_dom_sf"/>
</dbReference>
<dbReference type="VEuPathDB" id="CryptoDB:Vbra_8282"/>
<dbReference type="Gene3D" id="2.60.220.50">
    <property type="match status" value="1"/>
</dbReference>
<sequence>MPEAASGQELVKELDEILDSATPQHSQPDGQILVAQQLQDLAVKAAESDFEQDELVDFLGKLTSIIAPTDHTSAKLQLKISAHVMNAVVEKVFNNATDAKDGNGTDATNVLSLMNTVYEDISTLARDYSLEYEHTDGNFSIKCMVLKEDNKTSGIKRRRVFLSPPSLTHATHAIIMELPTNPYSAKHTPADALVLDTAITVDLWRNKTKLHDLGNASVVLTFPCGNSTAQVRRGQPFCMQWDEQAEQYVDAHCDASAANESIECSCSHLSTFAAAIFVPVPTQRPSGASNPSIIFDPAALLAMLKAGNIGLLFVALSCAFLIVPVMALLLRDRNDWLPTKDRHPFFFHDTFERRKNFSSGICVLMPEVRFLGCCSIGPLYLTTSRLVILPLLPLFLLCNILWPVRARKKQSDSGDHPSAIKDALVAIRESRRKGGHEKADVFTLAVLKEIEQQRHSKTAVRLSRATVGTKRHQRLSNKQKREEHRLEQLDVLLMPSQISIDHAQKSEKMKTNTPPQARRHSRQEARKPEIEDIQLPHQSDISVPPPAAVSVFVLREETQEPFYMWTLEHVIFLHPASHFTDRKWRHLIDTNGPLKAIELDDIHTIEQDQHAVSLYDRDHTLLLSLQPTNNDRDLLMGRASEDQTSNILASCSMAPPEPFQETSVKQDSLLIPLASQSDEQLKPSVFSSTPPSVHEMTEAQQDPHVTLVPSGGAAVAQVIRAAKEARKILLESYAGEAEAEEKAASAFSLDGPVVCSACFCMVNDQCAHIWWTHDGLVLNVASDDSDLTHGYFVEDMSEPTLEETAVFLGTMRLTFTDPLTAESFSRVIAYLKSQQISDGQEGALQKQIRDTIRSFYTGTESQRPSVASDGGKTNTPLAKAAADRLQYQRWRNRKILTQVAKRDHPLLSSLTYNPFSTRAQRFGALEASLIGMITISSLFFWSNCATVHIIGHQIDPYVDSSFLHLSRACNSPTVKHLPSAATVTVSVLSFVIASAVGFVIYALFERFVIEDEMSAAEKEMQIHLWRVMDLIGWALWTSWNVACVGWNVLFISNQQDVLIGQWMWASLLGGAYRLLLFPSLNILSISVVLIVSKYTPLFDSIFIYMPSVSNFPYIPPQQQPQSTVRRRSLVSDKISGAKKKDSYAEEEVERSASELSSEDENTTNRGRRASIGQLQRLSVGSIGEI</sequence>
<gene>
    <name evidence="3" type="ORF">Vbra_8282</name>
</gene>
<organism evidence="3 4">
    <name type="scientific">Vitrella brassicaformis (strain CCMP3155)</name>
    <dbReference type="NCBI Taxonomy" id="1169540"/>
    <lineage>
        <taxon>Eukaryota</taxon>
        <taxon>Sar</taxon>
        <taxon>Alveolata</taxon>
        <taxon>Colpodellida</taxon>
        <taxon>Vitrellaceae</taxon>
        <taxon>Vitrella</taxon>
    </lineage>
</organism>
<feature type="transmembrane region" description="Helical" evidence="2">
    <location>
        <begin position="387"/>
        <end position="404"/>
    </location>
</feature>
<feature type="compositionally biased region" description="Basic residues" evidence="1">
    <location>
        <begin position="469"/>
        <end position="478"/>
    </location>
</feature>
<keyword evidence="4" id="KW-1185">Reference proteome</keyword>
<feature type="transmembrane region" description="Helical" evidence="2">
    <location>
        <begin position="922"/>
        <end position="941"/>
    </location>
</feature>
<feature type="transmembrane region" description="Helical" evidence="2">
    <location>
        <begin position="309"/>
        <end position="330"/>
    </location>
</feature>
<protein>
    <submittedName>
        <fullName evidence="3">Uncharacterized protein</fullName>
    </submittedName>
</protein>
<dbReference type="EMBL" id="CDMY01000318">
    <property type="protein sequence ID" value="CEM02119.1"/>
    <property type="molecule type" value="Genomic_DNA"/>
</dbReference>
<evidence type="ECO:0000313" key="4">
    <source>
        <dbReference type="Proteomes" id="UP000041254"/>
    </source>
</evidence>
<keyword evidence="2" id="KW-0472">Membrane</keyword>
<name>A0A0G4EV38_VITBC</name>
<evidence type="ECO:0000256" key="2">
    <source>
        <dbReference type="SAM" id="Phobius"/>
    </source>
</evidence>
<proteinExistence type="predicted"/>
<accession>A0A0G4EV38</accession>
<dbReference type="PhylomeDB" id="A0A0G4EV38"/>